<evidence type="ECO:0000256" key="1">
    <source>
        <dbReference type="ARBA" id="ARBA00022729"/>
    </source>
</evidence>
<keyword evidence="1 2" id="KW-0732">Signal</keyword>
<dbReference type="Gene3D" id="2.60.40.1240">
    <property type="match status" value="1"/>
</dbReference>
<gene>
    <name evidence="4" type="ORF">ECLFYP2_03213</name>
</gene>
<dbReference type="Pfam" id="PF16729">
    <property type="entry name" value="DUF5067"/>
    <property type="match status" value="1"/>
</dbReference>
<feature type="chain" id="PRO_5039257971" description="DUF5067 domain-containing protein" evidence="2">
    <location>
        <begin position="20"/>
        <end position="218"/>
    </location>
</feature>
<dbReference type="EMBL" id="CACRTX010000013">
    <property type="protein sequence ID" value="VYU40712.1"/>
    <property type="molecule type" value="Genomic_DNA"/>
</dbReference>
<reference evidence="4" key="1">
    <citation type="submission" date="2019-11" db="EMBL/GenBank/DDBJ databases">
        <authorList>
            <person name="Feng L."/>
        </authorList>
    </citation>
    <scope>NUCLEOTIDE SEQUENCE</scope>
    <source>
        <strain evidence="4">ECasseliflavusLFYP2</strain>
    </source>
</reference>
<evidence type="ECO:0000256" key="2">
    <source>
        <dbReference type="SAM" id="SignalP"/>
    </source>
</evidence>
<accession>A0A6N3EIM6</accession>
<dbReference type="InterPro" id="IPR031989">
    <property type="entry name" value="DUF5067"/>
</dbReference>
<sequence length="218" mass="24666">MNKSKLVVLFLSGIFFLSACSSKNSSDKETTISTQKGNTEITANITQNSESSSGFSEYSFKEGKLETPEMDIQIDKTEVGHATGEDGIIIWFTITNKSEINIIPQSELYIFDIKQQDETSEYQIATDYNYVDAAEMLYPMYNDDGTTVDDELYDKNLKLQNEFEEKYGKKFYAELMPGKEVQTAIGLKLENIEHPVTISLSEPYASNVDSEKYVINLK</sequence>
<dbReference type="PROSITE" id="PS51257">
    <property type="entry name" value="PROKAR_LIPOPROTEIN"/>
    <property type="match status" value="1"/>
</dbReference>
<feature type="domain" description="DUF5067" evidence="3">
    <location>
        <begin position="51"/>
        <end position="200"/>
    </location>
</feature>
<evidence type="ECO:0000313" key="4">
    <source>
        <dbReference type="EMBL" id="VYU40712.1"/>
    </source>
</evidence>
<feature type="signal peptide" evidence="2">
    <location>
        <begin position="1"/>
        <end position="19"/>
    </location>
</feature>
<organism evidence="4">
    <name type="scientific">Enterococcus casseliflavus</name>
    <name type="common">Enterococcus flavescens</name>
    <dbReference type="NCBI Taxonomy" id="37734"/>
    <lineage>
        <taxon>Bacteria</taxon>
        <taxon>Bacillati</taxon>
        <taxon>Bacillota</taxon>
        <taxon>Bacilli</taxon>
        <taxon>Lactobacillales</taxon>
        <taxon>Enterococcaceae</taxon>
        <taxon>Enterococcus</taxon>
    </lineage>
</organism>
<protein>
    <recommendedName>
        <fullName evidence="3">DUF5067 domain-containing protein</fullName>
    </recommendedName>
</protein>
<dbReference type="AlphaFoldDB" id="A0A6N3EIM6"/>
<evidence type="ECO:0000259" key="3">
    <source>
        <dbReference type="Pfam" id="PF16729"/>
    </source>
</evidence>
<dbReference type="InterPro" id="IPR029050">
    <property type="entry name" value="Immunoprotect_excell_Ig-like"/>
</dbReference>
<dbReference type="RefSeq" id="WP_421758283.1">
    <property type="nucleotide sequence ID" value="NZ_CACRTX010000013.1"/>
</dbReference>
<name>A0A6N3EIM6_ENTCA</name>
<proteinExistence type="predicted"/>